<dbReference type="PANTHER" id="PTHR11161:SF0">
    <property type="entry name" value="O-ACYLTRANSFERASE LIKE PROTEIN"/>
    <property type="match status" value="1"/>
</dbReference>
<proteinExistence type="predicted"/>
<evidence type="ECO:0008006" key="4">
    <source>
        <dbReference type="Google" id="ProtNLM"/>
    </source>
</evidence>
<feature type="transmembrane region" description="Helical" evidence="1">
    <location>
        <begin position="6"/>
        <end position="27"/>
    </location>
</feature>
<dbReference type="OrthoDB" id="207378at2759"/>
<feature type="non-terminal residue" evidence="2">
    <location>
        <position position="1"/>
    </location>
</feature>
<feature type="transmembrane region" description="Helical" evidence="1">
    <location>
        <begin position="78"/>
        <end position="104"/>
    </location>
</feature>
<keyword evidence="3" id="KW-1185">Reference proteome</keyword>
<dbReference type="PANTHER" id="PTHR11161">
    <property type="entry name" value="O-ACYLTRANSFERASE"/>
    <property type="match status" value="1"/>
</dbReference>
<dbReference type="Proteomes" id="UP000252519">
    <property type="component" value="Unassembled WGS sequence"/>
</dbReference>
<evidence type="ECO:0000313" key="2">
    <source>
        <dbReference type="EMBL" id="RCN32396.1"/>
    </source>
</evidence>
<protein>
    <recommendedName>
        <fullName evidence="4">Acyltransferase 3 domain-containing protein</fullName>
    </recommendedName>
</protein>
<reference evidence="2 3" key="1">
    <citation type="submission" date="2014-10" db="EMBL/GenBank/DDBJ databases">
        <title>Draft genome of the hookworm Ancylostoma caninum.</title>
        <authorList>
            <person name="Mitreva M."/>
        </authorList>
    </citation>
    <scope>NUCLEOTIDE SEQUENCE [LARGE SCALE GENOMIC DNA]</scope>
    <source>
        <strain evidence="2 3">Baltimore</strain>
    </source>
</reference>
<feature type="transmembrane region" description="Helical" evidence="1">
    <location>
        <begin position="146"/>
        <end position="167"/>
    </location>
</feature>
<dbReference type="AlphaFoldDB" id="A0A368FJP3"/>
<organism evidence="2 3">
    <name type="scientific">Ancylostoma caninum</name>
    <name type="common">Dog hookworm</name>
    <dbReference type="NCBI Taxonomy" id="29170"/>
    <lineage>
        <taxon>Eukaryota</taxon>
        <taxon>Metazoa</taxon>
        <taxon>Ecdysozoa</taxon>
        <taxon>Nematoda</taxon>
        <taxon>Chromadorea</taxon>
        <taxon>Rhabditida</taxon>
        <taxon>Rhabditina</taxon>
        <taxon>Rhabditomorpha</taxon>
        <taxon>Strongyloidea</taxon>
        <taxon>Ancylostomatidae</taxon>
        <taxon>Ancylostomatinae</taxon>
        <taxon>Ancylostoma</taxon>
    </lineage>
</organism>
<sequence length="245" mass="28287">LNHVKLLFEAVDAFLAFSFYTNAATILDISPPREGNLKSLASIRFISMTWVASGHTLLENTFGDVVLPILSMWDPFLSVTILNAFLSVDTFFLLSGILVSYLFFKAEPKLRYVKNPLTWVMFYVHRYLRQADYLFCLKSIYSTQTIFHICLIALFAEEVLAIMFTSAIQLLKLTPPMMLFIGFYIVILPFTDGPYSAALTDYLGTIEENVKRCQDNWWRNLLYVNNFYLEEDAKVSFFFFENGLI</sequence>
<gene>
    <name evidence="2" type="ORF">ANCCAN_21802</name>
</gene>
<dbReference type="EMBL" id="JOJR01001101">
    <property type="protein sequence ID" value="RCN32396.1"/>
    <property type="molecule type" value="Genomic_DNA"/>
</dbReference>
<keyword evidence="1" id="KW-0472">Membrane</keyword>
<keyword evidence="1" id="KW-1133">Transmembrane helix</keyword>
<evidence type="ECO:0000256" key="1">
    <source>
        <dbReference type="SAM" id="Phobius"/>
    </source>
</evidence>
<keyword evidence="1" id="KW-0812">Transmembrane</keyword>
<evidence type="ECO:0000313" key="3">
    <source>
        <dbReference type="Proteomes" id="UP000252519"/>
    </source>
</evidence>
<comment type="caution">
    <text evidence="2">The sequence shown here is derived from an EMBL/GenBank/DDBJ whole genome shotgun (WGS) entry which is preliminary data.</text>
</comment>
<name>A0A368FJP3_ANCCA</name>
<dbReference type="InterPro" id="IPR052728">
    <property type="entry name" value="O2_lipid_transport_reg"/>
</dbReference>
<accession>A0A368FJP3</accession>
<feature type="transmembrane region" description="Helical" evidence="1">
    <location>
        <begin position="173"/>
        <end position="191"/>
    </location>
</feature>